<accession>A0AAU8BES4</accession>
<sequence>MKFTSIRKSKLLCSALAVALLAGCSSSGGSSSPTEPLPEFDGDLGFENVDPGYGNSVPEDSEPTEPGLGFDFGYVYIPDLDQDVPVHLPEYETPVNPDAKISTVKERETEGETLYSITYNGVRIGEILVQDDVITISSLHTEHTITGSKNDNGIWTVRGPDGNVRGDVKRIDDGKWVVREEISRASYIVVYHEGEWKAVPVADIKPQLKERINKERIDRVKQRVKMSRPS</sequence>
<feature type="signal peptide" evidence="1">
    <location>
        <begin position="1"/>
        <end position="30"/>
    </location>
</feature>
<reference evidence="2" key="1">
    <citation type="submission" date="2023-01" db="EMBL/GenBank/DDBJ databases">
        <title>Vibrio sp. CB1-14 genome sequencing.</title>
        <authorList>
            <person name="Otstavnykh N."/>
            <person name="Isaeva M."/>
            <person name="Meleshko D."/>
        </authorList>
    </citation>
    <scope>NUCLEOTIDE SEQUENCE</scope>
    <source>
        <strain evidence="2">CB1-14</strain>
    </source>
</reference>
<evidence type="ECO:0000313" key="2">
    <source>
        <dbReference type="EMBL" id="XCD14944.1"/>
    </source>
</evidence>
<evidence type="ECO:0000256" key="1">
    <source>
        <dbReference type="SAM" id="SignalP"/>
    </source>
</evidence>
<gene>
    <name evidence="2" type="ORF">PG915_10065</name>
</gene>
<dbReference type="PROSITE" id="PS51257">
    <property type="entry name" value="PROKAR_LIPOPROTEIN"/>
    <property type="match status" value="1"/>
</dbReference>
<protein>
    <recommendedName>
        <fullName evidence="3">Lipoprotein</fullName>
    </recommendedName>
</protein>
<dbReference type="RefSeq" id="WP_353496409.1">
    <property type="nucleotide sequence ID" value="NZ_CP115920.1"/>
</dbReference>
<dbReference type="KEGG" id="vck:PG915_10065"/>
<proteinExistence type="predicted"/>
<dbReference type="AlphaFoldDB" id="A0AAU8BES4"/>
<dbReference type="EMBL" id="CP115920">
    <property type="protein sequence ID" value="XCD14944.1"/>
    <property type="molecule type" value="Genomic_DNA"/>
</dbReference>
<evidence type="ECO:0008006" key="3">
    <source>
        <dbReference type="Google" id="ProtNLM"/>
    </source>
</evidence>
<name>A0AAU8BES4_9VIBR</name>
<feature type="chain" id="PRO_5044009137" description="Lipoprotein" evidence="1">
    <location>
        <begin position="31"/>
        <end position="230"/>
    </location>
</feature>
<organism evidence="2">
    <name type="scientific">Vibrio chaetopteri</name>
    <dbReference type="NCBI Taxonomy" id="3016528"/>
    <lineage>
        <taxon>Bacteria</taxon>
        <taxon>Pseudomonadati</taxon>
        <taxon>Pseudomonadota</taxon>
        <taxon>Gammaproteobacteria</taxon>
        <taxon>Vibrionales</taxon>
        <taxon>Vibrionaceae</taxon>
        <taxon>Vibrio</taxon>
    </lineage>
</organism>
<keyword evidence="1" id="KW-0732">Signal</keyword>